<evidence type="ECO:0000256" key="1">
    <source>
        <dbReference type="SAM" id="MobiDB-lite"/>
    </source>
</evidence>
<organism evidence="4 5">
    <name type="scientific">Plantactinospora sonchi</name>
    <dbReference type="NCBI Taxonomy" id="1544735"/>
    <lineage>
        <taxon>Bacteria</taxon>
        <taxon>Bacillati</taxon>
        <taxon>Actinomycetota</taxon>
        <taxon>Actinomycetes</taxon>
        <taxon>Micromonosporales</taxon>
        <taxon>Micromonosporaceae</taxon>
        <taxon>Plantactinospora</taxon>
    </lineage>
</organism>
<protein>
    <submittedName>
        <fullName evidence="4">Amidase domain-containing protein</fullName>
    </submittedName>
</protein>
<dbReference type="EMBL" id="JAZGQK010000002">
    <property type="protein sequence ID" value="MEE6257497.1"/>
    <property type="molecule type" value="Genomic_DNA"/>
</dbReference>
<feature type="compositionally biased region" description="Basic and acidic residues" evidence="1">
    <location>
        <begin position="220"/>
        <end position="231"/>
    </location>
</feature>
<gene>
    <name evidence="4" type="ORF">V1633_03210</name>
</gene>
<feature type="region of interest" description="Disordered" evidence="1">
    <location>
        <begin position="214"/>
        <end position="248"/>
    </location>
</feature>
<dbReference type="InterPro" id="IPR024301">
    <property type="entry name" value="Amidase_6"/>
</dbReference>
<evidence type="ECO:0000259" key="3">
    <source>
        <dbReference type="Pfam" id="PF12671"/>
    </source>
</evidence>
<sequence>MRTPARILAAGATLAFAVLLTPTSALAAVPSTAELAGIAEGVLVTENAALLSGAAQSRALAGARPAVAPSAAGTLAARQAVQADRDYARRLAGAEFTSVDTSVTVVSSAGSGTRRSAEVVEETTYRYAGSAQEYQYTARHQVRYLLVDQSWRLADITALNPASEFSAAQLTRVTRIPEAVRRAEIAERITTMRASLAANRTALAAGDATKLANRRVPAADAERATPDKTERVGATSAIGRPADRPLPAPDRVAQPMGGEGPPYNYQAMVDFALFYARDNPVTYTRDTNDCTTFISWALWTGRYAEAGSEDYPAVLWNHDDYDVWYWRCNDCTPIHSYTWGGATNWNIYENNYGGRVTFMPYLDDLLISDVMQLEIDGYGETDSPDHTMMVTGRGTDGWPLLSYHSDDTEDKPFWDIISQHDGPYWAART</sequence>
<evidence type="ECO:0000313" key="4">
    <source>
        <dbReference type="EMBL" id="MEE6257497.1"/>
    </source>
</evidence>
<reference evidence="4 5" key="1">
    <citation type="submission" date="2024-01" db="EMBL/GenBank/DDBJ databases">
        <title>Genome insights into Plantactinospora sonchi sp. nov.</title>
        <authorList>
            <person name="Wang L."/>
        </authorList>
    </citation>
    <scope>NUCLEOTIDE SEQUENCE [LARGE SCALE GENOMIC DNA]</scope>
    <source>
        <strain evidence="4 5">NEAU-QY2</strain>
    </source>
</reference>
<name>A0ABU7RLX9_9ACTN</name>
<accession>A0ABU7RLX9</accession>
<proteinExistence type="predicted"/>
<dbReference type="Proteomes" id="UP001332243">
    <property type="component" value="Unassembled WGS sequence"/>
</dbReference>
<keyword evidence="2" id="KW-0732">Signal</keyword>
<keyword evidence="5" id="KW-1185">Reference proteome</keyword>
<evidence type="ECO:0000256" key="2">
    <source>
        <dbReference type="SAM" id="SignalP"/>
    </source>
</evidence>
<dbReference type="Pfam" id="PF12671">
    <property type="entry name" value="Amidase_6"/>
    <property type="match status" value="1"/>
</dbReference>
<comment type="caution">
    <text evidence="4">The sequence shown here is derived from an EMBL/GenBank/DDBJ whole genome shotgun (WGS) entry which is preliminary data.</text>
</comment>
<feature type="domain" description="Putative amidase" evidence="3">
    <location>
        <begin position="263"/>
        <end position="418"/>
    </location>
</feature>
<feature type="signal peptide" evidence="2">
    <location>
        <begin position="1"/>
        <end position="27"/>
    </location>
</feature>
<dbReference type="RefSeq" id="WP_331212607.1">
    <property type="nucleotide sequence ID" value="NZ_JAZGQK010000002.1"/>
</dbReference>
<evidence type="ECO:0000313" key="5">
    <source>
        <dbReference type="Proteomes" id="UP001332243"/>
    </source>
</evidence>
<feature type="chain" id="PRO_5047102765" evidence="2">
    <location>
        <begin position="28"/>
        <end position="429"/>
    </location>
</feature>